<evidence type="ECO:0000256" key="7">
    <source>
        <dbReference type="RuleBase" id="RU000461"/>
    </source>
</evidence>
<dbReference type="InterPro" id="IPR002397">
    <property type="entry name" value="Cyt_P450_B"/>
</dbReference>
<keyword evidence="2 7" id="KW-0349">Heme</keyword>
<comment type="similarity">
    <text evidence="1 7">Belongs to the cytochrome P450 family.</text>
</comment>
<dbReference type="EMBL" id="BNAT01000064">
    <property type="protein sequence ID" value="GHE66238.1"/>
    <property type="molecule type" value="Genomic_DNA"/>
</dbReference>
<keyword evidence="4 7" id="KW-0560">Oxidoreductase</keyword>
<keyword evidence="10" id="KW-1185">Reference proteome</keyword>
<dbReference type="PANTHER" id="PTHR46696">
    <property type="entry name" value="P450, PUTATIVE (EUROFUNG)-RELATED"/>
    <property type="match status" value="1"/>
</dbReference>
<evidence type="ECO:0000313" key="10">
    <source>
        <dbReference type="Proteomes" id="UP000603227"/>
    </source>
</evidence>
<feature type="region of interest" description="Disordered" evidence="8">
    <location>
        <begin position="62"/>
        <end position="82"/>
    </location>
</feature>
<dbReference type="PROSITE" id="PS00086">
    <property type="entry name" value="CYTOCHROME_P450"/>
    <property type="match status" value="1"/>
</dbReference>
<dbReference type="FunFam" id="1.10.630.10:FF:000018">
    <property type="entry name" value="Cytochrome P450 monooxygenase"/>
    <property type="match status" value="1"/>
</dbReference>
<dbReference type="PRINTS" id="PR00385">
    <property type="entry name" value="P450"/>
</dbReference>
<dbReference type="InterPro" id="IPR001128">
    <property type="entry name" value="Cyt_P450"/>
</dbReference>
<keyword evidence="6 7" id="KW-0503">Monooxygenase</keyword>
<reference evidence="9" key="2">
    <citation type="submission" date="2020-09" db="EMBL/GenBank/DDBJ databases">
        <authorList>
            <person name="Sun Q."/>
            <person name="Zhou Y."/>
        </authorList>
    </citation>
    <scope>NUCLEOTIDE SEQUENCE</scope>
    <source>
        <strain evidence="9">CGMCC 4.7403</strain>
    </source>
</reference>
<dbReference type="PRINTS" id="PR00359">
    <property type="entry name" value="BP450"/>
</dbReference>
<evidence type="ECO:0000256" key="6">
    <source>
        <dbReference type="ARBA" id="ARBA00023033"/>
    </source>
</evidence>
<evidence type="ECO:0000256" key="4">
    <source>
        <dbReference type="ARBA" id="ARBA00023002"/>
    </source>
</evidence>
<dbReference type="PANTHER" id="PTHR46696:SF1">
    <property type="entry name" value="CYTOCHROME P450 YJIB-RELATED"/>
    <property type="match status" value="1"/>
</dbReference>
<dbReference type="GO" id="GO:0016705">
    <property type="term" value="F:oxidoreductase activity, acting on paired donors, with incorporation or reduction of molecular oxygen"/>
    <property type="evidence" value="ECO:0007669"/>
    <property type="project" value="InterPro"/>
</dbReference>
<evidence type="ECO:0000256" key="8">
    <source>
        <dbReference type="SAM" id="MobiDB-lite"/>
    </source>
</evidence>
<evidence type="ECO:0000256" key="1">
    <source>
        <dbReference type="ARBA" id="ARBA00010617"/>
    </source>
</evidence>
<reference evidence="9" key="1">
    <citation type="journal article" date="2014" name="Int. J. Syst. Evol. Microbiol.">
        <title>Complete genome sequence of Corynebacterium casei LMG S-19264T (=DSM 44701T), isolated from a smear-ripened cheese.</title>
        <authorList>
            <consortium name="US DOE Joint Genome Institute (JGI-PGF)"/>
            <person name="Walter F."/>
            <person name="Albersmeier A."/>
            <person name="Kalinowski J."/>
            <person name="Ruckert C."/>
        </authorList>
    </citation>
    <scope>NUCLEOTIDE SEQUENCE</scope>
    <source>
        <strain evidence="9">CGMCC 4.7403</strain>
    </source>
</reference>
<keyword evidence="3 7" id="KW-0479">Metal-binding</keyword>
<evidence type="ECO:0000256" key="3">
    <source>
        <dbReference type="ARBA" id="ARBA00022723"/>
    </source>
</evidence>
<evidence type="ECO:0000256" key="5">
    <source>
        <dbReference type="ARBA" id="ARBA00023004"/>
    </source>
</evidence>
<dbReference type="Proteomes" id="UP000603227">
    <property type="component" value="Unassembled WGS sequence"/>
</dbReference>
<gene>
    <name evidence="9" type="ORF">GCM10017771_89850</name>
</gene>
<keyword evidence="5 7" id="KW-0408">Iron</keyword>
<evidence type="ECO:0000256" key="2">
    <source>
        <dbReference type="ARBA" id="ARBA00022617"/>
    </source>
</evidence>
<dbReference type="CDD" id="cd11030">
    <property type="entry name" value="CYP105-like"/>
    <property type="match status" value="1"/>
</dbReference>
<protein>
    <submittedName>
        <fullName evidence="9">Cytochrome P450</fullName>
    </submittedName>
</protein>
<dbReference type="RefSeq" id="WP_189788179.1">
    <property type="nucleotide sequence ID" value="NZ_BNAT01000064.1"/>
</dbReference>
<dbReference type="AlphaFoldDB" id="A0A918ZSJ1"/>
<proteinExistence type="inferred from homology"/>
<dbReference type="SUPFAM" id="SSF48264">
    <property type="entry name" value="Cytochrome P450"/>
    <property type="match status" value="1"/>
</dbReference>
<feature type="region of interest" description="Disordered" evidence="8">
    <location>
        <begin position="1"/>
        <end position="21"/>
    </location>
</feature>
<comment type="caution">
    <text evidence="9">The sequence shown here is derived from an EMBL/GenBank/DDBJ whole genome shotgun (WGS) entry which is preliminary data.</text>
</comment>
<dbReference type="GO" id="GO:0020037">
    <property type="term" value="F:heme binding"/>
    <property type="evidence" value="ECO:0007669"/>
    <property type="project" value="InterPro"/>
</dbReference>
<sequence>MTSSPAVPAFTLTRPQGAPLDPPPLYTELRAKQPISRVSLWEGQLSPWLVTRWEDARTVLGNPAFSTDPTRPGAPNLRKDTPQTPRGFFATHDDPVHAAMRRTLTREFMVKRVNELRPAIARLTDELLTDLTKLSGPADFVEHFALPLPSLVICELLGVPYEDHAFFQEHSKALVDFNATGQETTQAFARLAEYLLGLVGTKRTKPGNDVITRLAAQADEGVITDQDAADLSAFLLFAGHETTANMITLSTITLLNHPDRIPHILGGEEQVAVAVEELLRYLSIVHGGLRRTAVEDVTIGGVTIRAGEGVIVPVHVANRDPEFFTAPDDLDLDRANARQHLAFGYGIHQCLGQPLARAELQIVLPEIFRRLPELKIAVPMDEIAFKQDTVVYGVGELPVTW</sequence>
<dbReference type="Pfam" id="PF00067">
    <property type="entry name" value="p450"/>
    <property type="match status" value="1"/>
</dbReference>
<dbReference type="InterPro" id="IPR017972">
    <property type="entry name" value="Cyt_P450_CS"/>
</dbReference>
<name>A0A918ZSJ1_9ACTN</name>
<dbReference type="GO" id="GO:0005506">
    <property type="term" value="F:iron ion binding"/>
    <property type="evidence" value="ECO:0007669"/>
    <property type="project" value="InterPro"/>
</dbReference>
<dbReference type="GO" id="GO:0004497">
    <property type="term" value="F:monooxygenase activity"/>
    <property type="evidence" value="ECO:0007669"/>
    <property type="project" value="UniProtKB-KW"/>
</dbReference>
<dbReference type="InterPro" id="IPR036396">
    <property type="entry name" value="Cyt_P450_sf"/>
</dbReference>
<accession>A0A918ZSJ1</accession>
<organism evidence="9 10">
    <name type="scientific">Streptomyces capitiformicae</name>
    <dbReference type="NCBI Taxonomy" id="2014920"/>
    <lineage>
        <taxon>Bacteria</taxon>
        <taxon>Bacillati</taxon>
        <taxon>Actinomycetota</taxon>
        <taxon>Actinomycetes</taxon>
        <taxon>Kitasatosporales</taxon>
        <taxon>Streptomycetaceae</taxon>
        <taxon>Streptomyces</taxon>
    </lineage>
</organism>
<evidence type="ECO:0000313" key="9">
    <source>
        <dbReference type="EMBL" id="GHE66238.1"/>
    </source>
</evidence>
<dbReference type="Gene3D" id="1.10.630.10">
    <property type="entry name" value="Cytochrome P450"/>
    <property type="match status" value="1"/>
</dbReference>